<evidence type="ECO:0000256" key="1">
    <source>
        <dbReference type="SAM" id="Coils"/>
    </source>
</evidence>
<dbReference type="Pfam" id="PF15397">
    <property type="entry name" value="DUF4618"/>
    <property type="match status" value="1"/>
</dbReference>
<dbReference type="EMBL" id="CAJHNH020004446">
    <property type="protein sequence ID" value="CAG5131079.1"/>
    <property type="molecule type" value="Genomic_DNA"/>
</dbReference>
<accession>A0A8S3ZNY6</accession>
<dbReference type="PANTHER" id="PTHR28574:SF1">
    <property type="entry name" value="RIKEN CDNA 6820408C15 GENE"/>
    <property type="match status" value="1"/>
</dbReference>
<dbReference type="OrthoDB" id="10003267at2759"/>
<evidence type="ECO:0000313" key="3">
    <source>
        <dbReference type="EMBL" id="CAG5131079.1"/>
    </source>
</evidence>
<comment type="caution">
    <text evidence="3">The sequence shown here is derived from an EMBL/GenBank/DDBJ whole genome shotgun (WGS) entry which is preliminary data.</text>
</comment>
<dbReference type="AlphaFoldDB" id="A0A8S3ZNY6"/>
<dbReference type="Proteomes" id="UP000678393">
    <property type="component" value="Unassembled WGS sequence"/>
</dbReference>
<organism evidence="3 4">
    <name type="scientific">Candidula unifasciata</name>
    <dbReference type="NCBI Taxonomy" id="100452"/>
    <lineage>
        <taxon>Eukaryota</taxon>
        <taxon>Metazoa</taxon>
        <taxon>Spiralia</taxon>
        <taxon>Lophotrochozoa</taxon>
        <taxon>Mollusca</taxon>
        <taxon>Gastropoda</taxon>
        <taxon>Heterobranchia</taxon>
        <taxon>Euthyneura</taxon>
        <taxon>Panpulmonata</taxon>
        <taxon>Eupulmonata</taxon>
        <taxon>Stylommatophora</taxon>
        <taxon>Helicina</taxon>
        <taxon>Helicoidea</taxon>
        <taxon>Geomitridae</taxon>
        <taxon>Candidula</taxon>
    </lineage>
</organism>
<feature type="region of interest" description="Disordered" evidence="2">
    <location>
        <begin position="1"/>
        <end position="23"/>
    </location>
</feature>
<proteinExistence type="predicted"/>
<protein>
    <submittedName>
        <fullName evidence="3">Uncharacterized protein</fullName>
    </submittedName>
</protein>
<evidence type="ECO:0000313" key="4">
    <source>
        <dbReference type="Proteomes" id="UP000678393"/>
    </source>
</evidence>
<feature type="coiled-coil region" evidence="1">
    <location>
        <begin position="290"/>
        <end position="329"/>
    </location>
</feature>
<sequence length="367" mass="42305">MAAKRGSKALGEANQSRSDNEELLKSLGTQLNVHFSKYDQWQRSSRNAKSQVSTGPEAKITFKVGAVPRVRPSRCVSTSAGKTQKSVAKLEDEKRKQKEIIDVLELKIKHCRQTADLYRKRSTELIEMNLDIIRGIESQEQAVYAEVKKLLRKYETFQGSGAALNSLFAQEISEVKQELEQTTEIIQRKIKTLEEAVDKLDRKLRVKQKEVQFLRNYKDKEYPVKELIISKLLMEIDSVKNLNQEDQEDLEHIIETELGKYGRERIRLANNIICKSAEETVALIPPGLEKMALQNVMMKKEIEVHKIEQENLIQENKKLQQEVAELIKHPKSNLRLQLFPEIFPAKEKCDPDTEVVLDIPTQEWISL</sequence>
<dbReference type="PANTHER" id="PTHR28574">
    <property type="entry name" value="RIKEN CDNA 6820408C15"/>
    <property type="match status" value="1"/>
</dbReference>
<keyword evidence="4" id="KW-1185">Reference proteome</keyword>
<evidence type="ECO:0000256" key="2">
    <source>
        <dbReference type="SAM" id="MobiDB-lite"/>
    </source>
</evidence>
<gene>
    <name evidence="3" type="ORF">CUNI_LOCUS16637</name>
</gene>
<keyword evidence="1" id="KW-0175">Coiled coil</keyword>
<name>A0A8S3ZNY6_9EUPU</name>
<reference evidence="3" key="1">
    <citation type="submission" date="2021-04" db="EMBL/GenBank/DDBJ databases">
        <authorList>
            <consortium name="Molecular Ecology Group"/>
        </authorList>
    </citation>
    <scope>NUCLEOTIDE SEQUENCE</scope>
</reference>
<dbReference type="InterPro" id="IPR029236">
    <property type="entry name" value="DUF4618"/>
</dbReference>
<feature type="coiled-coil region" evidence="1">
    <location>
        <begin position="169"/>
        <end position="210"/>
    </location>
</feature>